<reference evidence="2" key="1">
    <citation type="journal article" date="2022" name="Int. J. Mol. Sci.">
        <title>Draft Genome of Tanacetum Coccineum: Genomic Comparison of Closely Related Tanacetum-Family Plants.</title>
        <authorList>
            <person name="Yamashiro T."/>
            <person name="Shiraishi A."/>
            <person name="Nakayama K."/>
            <person name="Satake H."/>
        </authorList>
    </citation>
    <scope>NUCLEOTIDE SEQUENCE</scope>
</reference>
<dbReference type="SUPFAM" id="SSF50447">
    <property type="entry name" value="Translation proteins"/>
    <property type="match status" value="1"/>
</dbReference>
<reference evidence="2" key="2">
    <citation type="submission" date="2022-01" db="EMBL/GenBank/DDBJ databases">
        <authorList>
            <person name="Yamashiro T."/>
            <person name="Shiraishi A."/>
            <person name="Satake H."/>
            <person name="Nakayama K."/>
        </authorList>
    </citation>
    <scope>NUCLEOTIDE SEQUENCE</scope>
</reference>
<comment type="caution">
    <text evidence="2">The sequence shown here is derived from an EMBL/GenBank/DDBJ whole genome shotgun (WGS) entry which is preliminary data.</text>
</comment>
<proteinExistence type="predicted"/>
<name>A0ABQ5B3M9_9ASTR</name>
<evidence type="ECO:0000313" key="3">
    <source>
        <dbReference type="Proteomes" id="UP001151760"/>
    </source>
</evidence>
<dbReference type="InterPro" id="IPR009000">
    <property type="entry name" value="Transl_B-barrel_sf"/>
</dbReference>
<dbReference type="Gene3D" id="2.40.30.10">
    <property type="entry name" value="Translation factors"/>
    <property type="match status" value="1"/>
</dbReference>
<dbReference type="Proteomes" id="UP001151760">
    <property type="component" value="Unassembled WGS sequence"/>
</dbReference>
<accession>A0ABQ5B3M9</accession>
<feature type="region of interest" description="Disordered" evidence="1">
    <location>
        <begin position="1"/>
        <end position="20"/>
    </location>
</feature>
<sequence length="247" mass="27828">MSETTHALIMNISSDKQTPIKHDQNPYIKNTTTSPQVFSHPPFPISPINSHVTHTQALRQSDNQTPYIKDTPTSPQVGRGTVVATGRVEQGMIKVGEEIEMMGLMQFLRTKALTTLVRDHSIDMGLLLVSFFSDEEETTSRPKADALFIPRENLSALVIRPLETWHGIRNGDYDGKCLTMPMKLKPNEETWFVFDTCRHLKEKKSYLVCTAVGCLGSGYHQKDRKPSQNDKTEHGMEKTVKTLKAQS</sequence>
<feature type="compositionally biased region" description="Polar residues" evidence="1">
    <location>
        <begin position="1"/>
        <end position="17"/>
    </location>
</feature>
<organism evidence="2 3">
    <name type="scientific">Tanacetum coccineum</name>
    <dbReference type="NCBI Taxonomy" id="301880"/>
    <lineage>
        <taxon>Eukaryota</taxon>
        <taxon>Viridiplantae</taxon>
        <taxon>Streptophyta</taxon>
        <taxon>Embryophyta</taxon>
        <taxon>Tracheophyta</taxon>
        <taxon>Spermatophyta</taxon>
        <taxon>Magnoliopsida</taxon>
        <taxon>eudicotyledons</taxon>
        <taxon>Gunneridae</taxon>
        <taxon>Pentapetalae</taxon>
        <taxon>asterids</taxon>
        <taxon>campanulids</taxon>
        <taxon>Asterales</taxon>
        <taxon>Asteraceae</taxon>
        <taxon>Asteroideae</taxon>
        <taxon>Anthemideae</taxon>
        <taxon>Anthemidinae</taxon>
        <taxon>Tanacetum</taxon>
    </lineage>
</organism>
<evidence type="ECO:0000313" key="2">
    <source>
        <dbReference type="EMBL" id="GJT09098.1"/>
    </source>
</evidence>
<feature type="compositionally biased region" description="Basic and acidic residues" evidence="1">
    <location>
        <begin position="220"/>
        <end position="240"/>
    </location>
</feature>
<protein>
    <submittedName>
        <fullName evidence="2">Nuclear pore complex protein NUP98A</fullName>
    </submittedName>
</protein>
<keyword evidence="3" id="KW-1185">Reference proteome</keyword>
<gene>
    <name evidence="2" type="ORF">Tco_0843560</name>
</gene>
<evidence type="ECO:0000256" key="1">
    <source>
        <dbReference type="SAM" id="MobiDB-lite"/>
    </source>
</evidence>
<dbReference type="EMBL" id="BQNB010012882">
    <property type="protein sequence ID" value="GJT09098.1"/>
    <property type="molecule type" value="Genomic_DNA"/>
</dbReference>
<feature type="region of interest" description="Disordered" evidence="1">
    <location>
        <begin position="220"/>
        <end position="247"/>
    </location>
</feature>